<dbReference type="GO" id="GO:0043024">
    <property type="term" value="F:ribosomal small subunit binding"/>
    <property type="evidence" value="ECO:0007669"/>
    <property type="project" value="TreeGrafter"/>
</dbReference>
<comment type="similarity">
    <text evidence="3">Belongs to the HPF/YfiA ribosome-associated protein family. Long HPF subfamily.</text>
</comment>
<dbReference type="InterPro" id="IPR036567">
    <property type="entry name" value="RHF-like"/>
</dbReference>
<dbReference type="GO" id="GO:0045900">
    <property type="term" value="P:negative regulation of translational elongation"/>
    <property type="evidence" value="ECO:0007669"/>
    <property type="project" value="TreeGrafter"/>
</dbReference>
<comment type="function">
    <text evidence="3">Required for dimerization of active 70S ribosomes into 100S ribosomes in stationary phase; 100S ribosomes are translationally inactive and sometimes present during exponential growth.</text>
</comment>
<dbReference type="InterPro" id="IPR003489">
    <property type="entry name" value="RHF/RaiA"/>
</dbReference>
<dbReference type="Pfam" id="PF16321">
    <property type="entry name" value="Ribosom_S30AE_C"/>
    <property type="match status" value="1"/>
</dbReference>
<dbReference type="RefSeq" id="WP_187036265.1">
    <property type="nucleotide sequence ID" value="NZ_CP060286.1"/>
</dbReference>
<reference evidence="5 6" key="1">
    <citation type="submission" date="2020-08" db="EMBL/GenBank/DDBJ databases">
        <title>The isolate Caproiciproducens sp. 7D4C2 produces n-caproate at mildly acidic conditions from hexoses: genome and rBOX comparison with related strains and chain-elongating bacteria.</title>
        <authorList>
            <person name="Esquivel-Elizondo S."/>
            <person name="Bagci C."/>
            <person name="Temovska M."/>
            <person name="Jeon B.S."/>
            <person name="Bessarab I."/>
            <person name="Williams R.B.H."/>
            <person name="Huson D.H."/>
            <person name="Angenent L.T."/>
        </authorList>
    </citation>
    <scope>NUCLEOTIDE SEQUENCE [LARGE SCALE GENOMIC DNA]</scope>
    <source>
        <strain evidence="5 6">7D4C2</strain>
    </source>
</reference>
<sequence length="176" mass="20602">MKITITGRKVNLRDHFKELAVKKLSRFDRIFDEDAEAKVVVTVLKNRQTVEITVHSKGMIYRAEATAEEMNDALDDVIGALSSQIRRNKTRLEKRIHFSALDEDFQVPDDREESEEYKIVRTKHFGVKPMSVEEAILQMNLLEHQFFMFRNQEDNQINVVYKRRDGNYGLLTPDAE</sequence>
<dbReference type="FunFam" id="3.30.505.50:FF:000001">
    <property type="entry name" value="Ribosome hibernation promoting factor"/>
    <property type="match status" value="1"/>
</dbReference>
<dbReference type="HAMAP" id="MF_00839">
    <property type="entry name" value="HPF"/>
    <property type="match status" value="1"/>
</dbReference>
<gene>
    <name evidence="5" type="primary">raiA</name>
    <name evidence="3" type="synonym">hpf</name>
    <name evidence="5" type="ORF">HCR03_01010</name>
</gene>
<dbReference type="GO" id="GO:0022627">
    <property type="term" value="C:cytosolic small ribosomal subunit"/>
    <property type="evidence" value="ECO:0007669"/>
    <property type="project" value="TreeGrafter"/>
</dbReference>
<dbReference type="AlphaFoldDB" id="A0A7G8TBE8"/>
<keyword evidence="2 3" id="KW-0810">Translation regulation</keyword>
<feature type="domain" description="Sigma 54 modulation/S30EA ribosomal protein C-terminal" evidence="4">
    <location>
        <begin position="115"/>
        <end position="170"/>
    </location>
</feature>
<dbReference type="Gene3D" id="3.30.160.100">
    <property type="entry name" value="Ribosome hibernation promotion factor-like"/>
    <property type="match status" value="1"/>
</dbReference>
<accession>A0A7G8TBE8</accession>
<dbReference type="NCBIfam" id="TIGR00741">
    <property type="entry name" value="yfiA"/>
    <property type="match status" value="1"/>
</dbReference>
<dbReference type="CDD" id="cd00552">
    <property type="entry name" value="RaiA"/>
    <property type="match status" value="1"/>
</dbReference>
<comment type="subunit">
    <text evidence="3">Interacts with 100S ribosomes.</text>
</comment>
<dbReference type="PANTHER" id="PTHR33231">
    <property type="entry name" value="30S RIBOSOMAL PROTEIN"/>
    <property type="match status" value="1"/>
</dbReference>
<evidence type="ECO:0000313" key="6">
    <source>
        <dbReference type="Proteomes" id="UP000515909"/>
    </source>
</evidence>
<dbReference type="SUPFAM" id="SSF69754">
    <property type="entry name" value="Ribosome binding protein Y (YfiA homologue)"/>
    <property type="match status" value="1"/>
</dbReference>
<dbReference type="EMBL" id="CP060286">
    <property type="protein sequence ID" value="QNK40939.1"/>
    <property type="molecule type" value="Genomic_DNA"/>
</dbReference>
<proteinExistence type="inferred from homology"/>
<dbReference type="Gene3D" id="3.30.505.50">
    <property type="entry name" value="Sigma 54 modulation/S30EA ribosomal protein, C-terminal domain"/>
    <property type="match status" value="1"/>
</dbReference>
<dbReference type="KEGG" id="cfem:HCR03_01010"/>
<dbReference type="InterPro" id="IPR050574">
    <property type="entry name" value="HPF/YfiA_ribosome-assoc"/>
</dbReference>
<organism evidence="5 6">
    <name type="scientific">Caproicibacter fermentans</name>
    <dbReference type="NCBI Taxonomy" id="2576756"/>
    <lineage>
        <taxon>Bacteria</taxon>
        <taxon>Bacillati</taxon>
        <taxon>Bacillota</taxon>
        <taxon>Clostridia</taxon>
        <taxon>Eubacteriales</taxon>
        <taxon>Acutalibacteraceae</taxon>
        <taxon>Caproicibacter</taxon>
    </lineage>
</organism>
<dbReference type="Proteomes" id="UP000515909">
    <property type="component" value="Chromosome"/>
</dbReference>
<name>A0A7G8TBE8_9FIRM</name>
<dbReference type="InterPro" id="IPR034694">
    <property type="entry name" value="HPF_long/plastid"/>
</dbReference>
<protein>
    <recommendedName>
        <fullName evidence="3">Ribosome hibernation promoting factor</fullName>
        <shortName evidence="3">HPF</shortName>
    </recommendedName>
</protein>
<evidence type="ECO:0000256" key="3">
    <source>
        <dbReference type="HAMAP-Rule" id="MF_00839"/>
    </source>
</evidence>
<evidence type="ECO:0000256" key="2">
    <source>
        <dbReference type="ARBA" id="ARBA00022845"/>
    </source>
</evidence>
<dbReference type="InterPro" id="IPR032528">
    <property type="entry name" value="Ribosom_S30AE_C"/>
</dbReference>
<dbReference type="InterPro" id="IPR038416">
    <property type="entry name" value="Ribosom_S30AE_C_sf"/>
</dbReference>
<evidence type="ECO:0000256" key="1">
    <source>
        <dbReference type="ARBA" id="ARBA00022490"/>
    </source>
</evidence>
<evidence type="ECO:0000259" key="4">
    <source>
        <dbReference type="Pfam" id="PF16321"/>
    </source>
</evidence>
<evidence type="ECO:0000313" key="5">
    <source>
        <dbReference type="EMBL" id="QNK40939.1"/>
    </source>
</evidence>
<dbReference type="Pfam" id="PF02482">
    <property type="entry name" value="Ribosomal_S30AE"/>
    <property type="match status" value="1"/>
</dbReference>
<dbReference type="PANTHER" id="PTHR33231:SF1">
    <property type="entry name" value="30S RIBOSOMAL PROTEIN"/>
    <property type="match status" value="1"/>
</dbReference>
<comment type="subcellular location">
    <subcellularLocation>
        <location evidence="3">Cytoplasm</location>
    </subcellularLocation>
</comment>
<keyword evidence="1 3" id="KW-0963">Cytoplasm</keyword>